<sequence length="227" mass="25407">MKNLKHIFAVLLLSVFLISCTDKSNMGNSGQNEIRENNFTTSDDAVNKGKADLISILKNNKEFNLTIDAAALERSKPEAPISVFDVNFEKLLRSDSVTLATIAEESKKSQTPLVDNSRVITVISTSKNEKGWQLDEITDNVRSSDLTEIKGQFNAMNVPISVFEVPNINATIYEVNTDGRKLYYTKYNGGSLRQPLSEGELIKQIRNDAQIFQRQFGDELKKGKLVK</sequence>
<dbReference type="OrthoDB" id="1262738at2"/>
<evidence type="ECO:0000313" key="2">
    <source>
        <dbReference type="Proteomes" id="UP000272428"/>
    </source>
</evidence>
<evidence type="ECO:0008006" key="3">
    <source>
        <dbReference type="Google" id="ProtNLM"/>
    </source>
</evidence>
<dbReference type="PROSITE" id="PS51257">
    <property type="entry name" value="PROKAR_LIPOPROTEIN"/>
    <property type="match status" value="1"/>
</dbReference>
<gene>
    <name evidence="1" type="ORF">BCF58_2719</name>
</gene>
<reference evidence="1 2" key="1">
    <citation type="submission" date="2018-10" db="EMBL/GenBank/DDBJ databases">
        <title>Genomic Encyclopedia of Archaeal and Bacterial Type Strains, Phase II (KMG-II): from individual species to whole genera.</title>
        <authorList>
            <person name="Goeker M."/>
        </authorList>
    </citation>
    <scope>NUCLEOTIDE SEQUENCE [LARGE SCALE GENOMIC DNA]</scope>
    <source>
        <strain evidence="1 2">DSM 14219</strain>
    </source>
</reference>
<dbReference type="AlphaFoldDB" id="A0A495SAW3"/>
<dbReference type="Proteomes" id="UP000272428">
    <property type="component" value="Unassembled WGS sequence"/>
</dbReference>
<dbReference type="EMBL" id="RBXB01000003">
    <property type="protein sequence ID" value="RKS96296.1"/>
    <property type="molecule type" value="Genomic_DNA"/>
</dbReference>
<protein>
    <recommendedName>
        <fullName evidence="3">Lipoprotein</fullName>
    </recommendedName>
</protein>
<name>A0A495SAW3_9FLAO</name>
<dbReference type="RefSeq" id="WP_147462061.1">
    <property type="nucleotide sequence ID" value="NZ_RBXB01000003.1"/>
</dbReference>
<comment type="caution">
    <text evidence="1">The sequence shown here is derived from an EMBL/GenBank/DDBJ whole genome shotgun (WGS) entry which is preliminary data.</text>
</comment>
<accession>A0A495SAW3</accession>
<evidence type="ECO:0000313" key="1">
    <source>
        <dbReference type="EMBL" id="RKS96296.1"/>
    </source>
</evidence>
<organism evidence="1 2">
    <name type="scientific">Chryseobacterium defluvii</name>
    <dbReference type="NCBI Taxonomy" id="160396"/>
    <lineage>
        <taxon>Bacteria</taxon>
        <taxon>Pseudomonadati</taxon>
        <taxon>Bacteroidota</taxon>
        <taxon>Flavobacteriia</taxon>
        <taxon>Flavobacteriales</taxon>
        <taxon>Weeksellaceae</taxon>
        <taxon>Chryseobacterium group</taxon>
        <taxon>Chryseobacterium</taxon>
    </lineage>
</organism>
<proteinExistence type="predicted"/>
<keyword evidence="2" id="KW-1185">Reference proteome</keyword>